<reference evidence="2" key="2">
    <citation type="submission" date="2021-01" db="EMBL/GenBank/DDBJ databases">
        <authorList>
            <person name="Schikora-Tamarit M.A."/>
        </authorList>
    </citation>
    <scope>NUCLEOTIDE SEQUENCE</scope>
    <source>
        <strain evidence="2">CBS6341</strain>
    </source>
</reference>
<proteinExistence type="predicted"/>
<feature type="compositionally biased region" description="Polar residues" evidence="1">
    <location>
        <begin position="25"/>
        <end position="38"/>
    </location>
</feature>
<name>A0A9P8PQN6_9ASCO</name>
<sequence length="462" mass="53060">MANKRRPKKTKPPYRRYGPGVANKNGASENDGTYQYGNDSDEDEETEAEASATTVVKKNIDINEKDEDSSSQLWPISQFQKIDVLKIAIINEKIKNGEIIEFPVNFNDSRVKTNSPIFPIELFYIIFKFQDRTNPKYLRLSKLFYQLYSPILYERPILDSHNFFSFVETITSKKKYGSLVRFLDLSPIIQSGKNSYVSKVLRRCSPSLEVFVAPQTSFGFAPLVSLRSCNKIKVLDLGLVSETVNLKELFYSIRNAKELTHLSFPRSSISCEDYQITEWPPNLWYLRLSGGITDDFLINSKFPNTISRLEFAHCPQIKEFAIYNFLSKFGDTLTHLSIQYPMPGLSETAMDFLFTYCPNLKFLQITVDYCSRFLFAEDLLPHLPNGKERPLRTLWIESSGGLGQSSKIHPDDLIIALMENRLPCLKNVRITSKLGWDLHNEDVETLADLLEEKDGGLFLNYY</sequence>
<evidence type="ECO:0000313" key="3">
    <source>
        <dbReference type="Proteomes" id="UP000769528"/>
    </source>
</evidence>
<organism evidence="2 3">
    <name type="scientific">Wickerhamomyces mucosus</name>
    <dbReference type="NCBI Taxonomy" id="1378264"/>
    <lineage>
        <taxon>Eukaryota</taxon>
        <taxon>Fungi</taxon>
        <taxon>Dikarya</taxon>
        <taxon>Ascomycota</taxon>
        <taxon>Saccharomycotina</taxon>
        <taxon>Saccharomycetes</taxon>
        <taxon>Phaffomycetales</taxon>
        <taxon>Wickerhamomycetaceae</taxon>
        <taxon>Wickerhamomyces</taxon>
    </lineage>
</organism>
<dbReference type="EMBL" id="JAEUBF010000657">
    <property type="protein sequence ID" value="KAH3676312.1"/>
    <property type="molecule type" value="Genomic_DNA"/>
</dbReference>
<feature type="compositionally biased region" description="Basic residues" evidence="1">
    <location>
        <begin position="1"/>
        <end position="14"/>
    </location>
</feature>
<accession>A0A9P8PQN6</accession>
<feature type="compositionally biased region" description="Acidic residues" evidence="1">
    <location>
        <begin position="39"/>
        <end position="48"/>
    </location>
</feature>
<evidence type="ECO:0000256" key="1">
    <source>
        <dbReference type="SAM" id="MobiDB-lite"/>
    </source>
</evidence>
<dbReference type="SUPFAM" id="SSF52047">
    <property type="entry name" value="RNI-like"/>
    <property type="match status" value="1"/>
</dbReference>
<reference evidence="2" key="1">
    <citation type="journal article" date="2021" name="Open Biol.">
        <title>Shared evolutionary footprints suggest mitochondrial oxidative damage underlies multiple complex I losses in fungi.</title>
        <authorList>
            <person name="Schikora-Tamarit M.A."/>
            <person name="Marcet-Houben M."/>
            <person name="Nosek J."/>
            <person name="Gabaldon T."/>
        </authorList>
    </citation>
    <scope>NUCLEOTIDE SEQUENCE</scope>
    <source>
        <strain evidence="2">CBS6341</strain>
    </source>
</reference>
<comment type="caution">
    <text evidence="2">The sequence shown here is derived from an EMBL/GenBank/DDBJ whole genome shotgun (WGS) entry which is preliminary data.</text>
</comment>
<dbReference type="InterPro" id="IPR032675">
    <property type="entry name" value="LRR_dom_sf"/>
</dbReference>
<dbReference type="OrthoDB" id="2125396at2759"/>
<dbReference type="AlphaFoldDB" id="A0A9P8PQN6"/>
<dbReference type="Proteomes" id="UP000769528">
    <property type="component" value="Unassembled WGS sequence"/>
</dbReference>
<feature type="region of interest" description="Disordered" evidence="1">
    <location>
        <begin position="1"/>
        <end position="52"/>
    </location>
</feature>
<protein>
    <recommendedName>
        <fullName evidence="4">F-box domain-containing protein</fullName>
    </recommendedName>
</protein>
<dbReference type="Gene3D" id="3.80.10.10">
    <property type="entry name" value="Ribonuclease Inhibitor"/>
    <property type="match status" value="1"/>
</dbReference>
<keyword evidence="3" id="KW-1185">Reference proteome</keyword>
<evidence type="ECO:0008006" key="4">
    <source>
        <dbReference type="Google" id="ProtNLM"/>
    </source>
</evidence>
<gene>
    <name evidence="2" type="ORF">WICMUC_002108</name>
</gene>
<evidence type="ECO:0000313" key="2">
    <source>
        <dbReference type="EMBL" id="KAH3676312.1"/>
    </source>
</evidence>